<dbReference type="PANTHER" id="PTHR47953">
    <property type="entry name" value="OS08G0105600 PROTEIN"/>
    <property type="match status" value="1"/>
</dbReference>
<sequence length="202" mass="22552">MLYNRTDISFAVYGDYWRQMKKITILELLSAKRVKSFKSVMNEEVSNFVKHVYSKAGSPVNLSKKLSLLGNGIIAITSVGKKFKKQEAFLRVVENAIRVAGGFSVADAFPSYKFLHLISGVSSTLRRAHREADDMLEEIINERKTNKTEADNILDVLLDIQKRGNLQLPLTTDNIKAIILVSKLYIPAASLAIAHALTRTLA</sequence>
<keyword evidence="10" id="KW-0503">Monooxygenase</keyword>
<keyword evidence="13" id="KW-1185">Reference proteome</keyword>
<evidence type="ECO:0000256" key="5">
    <source>
        <dbReference type="ARBA" id="ARBA00022692"/>
    </source>
</evidence>
<comment type="similarity">
    <text evidence="3">Belongs to the cytochrome P450 family.</text>
</comment>
<evidence type="ECO:0000256" key="7">
    <source>
        <dbReference type="ARBA" id="ARBA00022989"/>
    </source>
</evidence>
<evidence type="ECO:0000256" key="9">
    <source>
        <dbReference type="ARBA" id="ARBA00023004"/>
    </source>
</evidence>
<evidence type="ECO:0000256" key="3">
    <source>
        <dbReference type="ARBA" id="ARBA00010617"/>
    </source>
</evidence>
<evidence type="ECO:0000256" key="4">
    <source>
        <dbReference type="ARBA" id="ARBA00022617"/>
    </source>
</evidence>
<dbReference type="Gene3D" id="1.10.630.10">
    <property type="entry name" value="Cytochrome P450"/>
    <property type="match status" value="1"/>
</dbReference>
<dbReference type="GO" id="GO:0004497">
    <property type="term" value="F:monooxygenase activity"/>
    <property type="evidence" value="ECO:0007669"/>
    <property type="project" value="UniProtKB-KW"/>
</dbReference>
<comment type="caution">
    <text evidence="12">The sequence shown here is derived from an EMBL/GenBank/DDBJ whole genome shotgun (WGS) entry which is preliminary data.</text>
</comment>
<dbReference type="InterPro" id="IPR052306">
    <property type="entry name" value="CYP450_71D"/>
</dbReference>
<keyword evidence="5" id="KW-0812">Transmembrane</keyword>
<dbReference type="InterPro" id="IPR001128">
    <property type="entry name" value="Cyt_P450"/>
</dbReference>
<keyword evidence="7" id="KW-1133">Transmembrane helix</keyword>
<dbReference type="GO" id="GO:0016705">
    <property type="term" value="F:oxidoreductase activity, acting on paired donors, with incorporation or reduction of molecular oxygen"/>
    <property type="evidence" value="ECO:0007669"/>
    <property type="project" value="InterPro"/>
</dbReference>
<keyword evidence="11" id="KW-0472">Membrane</keyword>
<name>A0A6A6M9X4_HEVBR</name>
<keyword evidence="6" id="KW-0479">Metal-binding</keyword>
<evidence type="ECO:0000256" key="8">
    <source>
        <dbReference type="ARBA" id="ARBA00023002"/>
    </source>
</evidence>
<dbReference type="EMBL" id="JAAGAX010000006">
    <property type="protein sequence ID" value="KAF2309338.1"/>
    <property type="molecule type" value="Genomic_DNA"/>
</dbReference>
<gene>
    <name evidence="12" type="ORF">GH714_001671</name>
</gene>
<protein>
    <recommendedName>
        <fullName evidence="14">Cytochrome P450</fullName>
    </recommendedName>
</protein>
<dbReference type="AlphaFoldDB" id="A0A6A6M9X4"/>
<evidence type="ECO:0000256" key="2">
    <source>
        <dbReference type="ARBA" id="ARBA00004167"/>
    </source>
</evidence>
<comment type="cofactor">
    <cofactor evidence="1">
        <name>heme</name>
        <dbReference type="ChEBI" id="CHEBI:30413"/>
    </cofactor>
</comment>
<evidence type="ECO:0008006" key="14">
    <source>
        <dbReference type="Google" id="ProtNLM"/>
    </source>
</evidence>
<keyword evidence="9" id="KW-0408">Iron</keyword>
<reference evidence="12 13" key="1">
    <citation type="journal article" date="2020" name="Mol. Plant">
        <title>The Chromosome-Based Rubber Tree Genome Provides New Insights into Spurge Genome Evolution and Rubber Biosynthesis.</title>
        <authorList>
            <person name="Liu J."/>
            <person name="Shi C."/>
            <person name="Shi C.C."/>
            <person name="Li W."/>
            <person name="Zhang Q.J."/>
            <person name="Zhang Y."/>
            <person name="Li K."/>
            <person name="Lu H.F."/>
            <person name="Shi C."/>
            <person name="Zhu S.T."/>
            <person name="Xiao Z.Y."/>
            <person name="Nan H."/>
            <person name="Yue Y."/>
            <person name="Zhu X.G."/>
            <person name="Wu Y."/>
            <person name="Hong X.N."/>
            <person name="Fan G.Y."/>
            <person name="Tong Y."/>
            <person name="Zhang D."/>
            <person name="Mao C.L."/>
            <person name="Liu Y.L."/>
            <person name="Hao S.J."/>
            <person name="Liu W.Q."/>
            <person name="Lv M.Q."/>
            <person name="Zhang H.B."/>
            <person name="Liu Y."/>
            <person name="Hu-Tang G.R."/>
            <person name="Wang J.P."/>
            <person name="Wang J.H."/>
            <person name="Sun Y.H."/>
            <person name="Ni S.B."/>
            <person name="Chen W.B."/>
            <person name="Zhang X.C."/>
            <person name="Jiao Y.N."/>
            <person name="Eichler E.E."/>
            <person name="Li G.H."/>
            <person name="Liu X."/>
            <person name="Gao L.Z."/>
        </authorList>
    </citation>
    <scope>NUCLEOTIDE SEQUENCE [LARGE SCALE GENOMIC DNA]</scope>
    <source>
        <strain evidence="13">cv. GT1</strain>
        <tissue evidence="12">Leaf</tissue>
    </source>
</reference>
<keyword evidence="8" id="KW-0560">Oxidoreductase</keyword>
<evidence type="ECO:0000256" key="10">
    <source>
        <dbReference type="ARBA" id="ARBA00023033"/>
    </source>
</evidence>
<evidence type="ECO:0000256" key="6">
    <source>
        <dbReference type="ARBA" id="ARBA00022723"/>
    </source>
</evidence>
<dbReference type="PANTHER" id="PTHR47953:SF19">
    <property type="entry name" value="OS06G0641600 PROTEIN"/>
    <property type="match status" value="1"/>
</dbReference>
<evidence type="ECO:0000313" key="12">
    <source>
        <dbReference type="EMBL" id="KAF2309338.1"/>
    </source>
</evidence>
<comment type="subcellular location">
    <subcellularLocation>
        <location evidence="2">Membrane</location>
        <topology evidence="2">Single-pass membrane protein</topology>
    </subcellularLocation>
</comment>
<dbReference type="Pfam" id="PF00067">
    <property type="entry name" value="p450"/>
    <property type="match status" value="1"/>
</dbReference>
<dbReference type="InterPro" id="IPR036396">
    <property type="entry name" value="Cyt_P450_sf"/>
</dbReference>
<evidence type="ECO:0000256" key="11">
    <source>
        <dbReference type="ARBA" id="ARBA00023136"/>
    </source>
</evidence>
<proteinExistence type="inferred from homology"/>
<evidence type="ECO:0000256" key="1">
    <source>
        <dbReference type="ARBA" id="ARBA00001971"/>
    </source>
</evidence>
<dbReference type="GO" id="GO:0020037">
    <property type="term" value="F:heme binding"/>
    <property type="evidence" value="ECO:0007669"/>
    <property type="project" value="InterPro"/>
</dbReference>
<dbReference type="GO" id="GO:0016020">
    <property type="term" value="C:membrane"/>
    <property type="evidence" value="ECO:0007669"/>
    <property type="project" value="UniProtKB-SubCell"/>
</dbReference>
<dbReference type="Proteomes" id="UP000467840">
    <property type="component" value="Chromosome 14"/>
</dbReference>
<dbReference type="GO" id="GO:0005506">
    <property type="term" value="F:iron ion binding"/>
    <property type="evidence" value="ECO:0007669"/>
    <property type="project" value="InterPro"/>
</dbReference>
<keyword evidence="4" id="KW-0349">Heme</keyword>
<dbReference type="SUPFAM" id="SSF48264">
    <property type="entry name" value="Cytochrome P450"/>
    <property type="match status" value="1"/>
</dbReference>
<accession>A0A6A6M9X4</accession>
<organism evidence="12 13">
    <name type="scientific">Hevea brasiliensis</name>
    <name type="common">Para rubber tree</name>
    <name type="synonym">Siphonia brasiliensis</name>
    <dbReference type="NCBI Taxonomy" id="3981"/>
    <lineage>
        <taxon>Eukaryota</taxon>
        <taxon>Viridiplantae</taxon>
        <taxon>Streptophyta</taxon>
        <taxon>Embryophyta</taxon>
        <taxon>Tracheophyta</taxon>
        <taxon>Spermatophyta</taxon>
        <taxon>Magnoliopsida</taxon>
        <taxon>eudicotyledons</taxon>
        <taxon>Gunneridae</taxon>
        <taxon>Pentapetalae</taxon>
        <taxon>rosids</taxon>
        <taxon>fabids</taxon>
        <taxon>Malpighiales</taxon>
        <taxon>Euphorbiaceae</taxon>
        <taxon>Crotonoideae</taxon>
        <taxon>Micrandreae</taxon>
        <taxon>Hevea</taxon>
    </lineage>
</organism>
<evidence type="ECO:0000313" key="13">
    <source>
        <dbReference type="Proteomes" id="UP000467840"/>
    </source>
</evidence>